<dbReference type="Proteomes" id="UP000215771">
    <property type="component" value="Unassembled WGS sequence"/>
</dbReference>
<dbReference type="EMBL" id="NQMQ01000002">
    <property type="protein sequence ID" value="PAJ70932.1"/>
    <property type="molecule type" value="Genomic_DNA"/>
</dbReference>
<organism evidence="1 2">
    <name type="scientific">Corynebacterium hadale</name>
    <dbReference type="NCBI Taxonomy" id="2026255"/>
    <lineage>
        <taxon>Bacteria</taxon>
        <taxon>Bacillati</taxon>
        <taxon>Actinomycetota</taxon>
        <taxon>Actinomycetes</taxon>
        <taxon>Mycobacteriales</taxon>
        <taxon>Corynebacteriaceae</taxon>
        <taxon>Corynebacterium</taxon>
    </lineage>
</organism>
<evidence type="ECO:0000313" key="1">
    <source>
        <dbReference type="EMBL" id="PAJ70932.1"/>
    </source>
</evidence>
<name>A0A269PFT3_9CORY</name>
<proteinExistence type="predicted"/>
<dbReference type="RefSeq" id="WP_095275398.1">
    <property type="nucleotide sequence ID" value="NZ_CP047655.1"/>
</dbReference>
<gene>
    <name evidence="1" type="ORF">CIG21_01750</name>
</gene>
<evidence type="ECO:0000313" key="2">
    <source>
        <dbReference type="Proteomes" id="UP000215771"/>
    </source>
</evidence>
<comment type="caution">
    <text evidence="1">The sequence shown here is derived from an EMBL/GenBank/DDBJ whole genome shotgun (WGS) entry which is preliminary data.</text>
</comment>
<sequence length="75" mass="8597">MSTKEPNLQESNVRQVQAQLDEYIAMLTRSLEYDPADPRRMFALGKVSGLEYARDALDDMWQVVETIHANRRVGA</sequence>
<protein>
    <submittedName>
        <fullName evidence="1">Uncharacterized protein</fullName>
    </submittedName>
</protein>
<accession>A0A269PFT3</accession>
<reference evidence="1 2" key="1">
    <citation type="submission" date="2017-08" db="EMBL/GenBank/DDBJ databases">
        <authorList>
            <person name="de Groot N.N."/>
        </authorList>
    </citation>
    <scope>NUCLEOTIDE SEQUENCE [LARGE SCALE GENOMIC DNA]</scope>
    <source>
        <strain evidence="1 2">NBT06-6</strain>
    </source>
</reference>
<dbReference type="AlphaFoldDB" id="A0A269PFT3"/>